<protein>
    <recommendedName>
        <fullName evidence="4">DUF1772-domain-containing protein</fullName>
    </recommendedName>
</protein>
<evidence type="ECO:0000313" key="3">
    <source>
        <dbReference type="Proteomes" id="UP000309734"/>
    </source>
</evidence>
<dbReference type="AlphaFoldDB" id="A0A4S9W228"/>
<feature type="transmembrane region" description="Helical" evidence="1">
    <location>
        <begin position="165"/>
        <end position="183"/>
    </location>
</feature>
<keyword evidence="1" id="KW-0812">Transmembrane</keyword>
<organism evidence="2 3">
    <name type="scientific">Aureobasidium pullulans</name>
    <name type="common">Black yeast</name>
    <name type="synonym">Pullularia pullulans</name>
    <dbReference type="NCBI Taxonomy" id="5580"/>
    <lineage>
        <taxon>Eukaryota</taxon>
        <taxon>Fungi</taxon>
        <taxon>Dikarya</taxon>
        <taxon>Ascomycota</taxon>
        <taxon>Pezizomycotina</taxon>
        <taxon>Dothideomycetes</taxon>
        <taxon>Dothideomycetidae</taxon>
        <taxon>Dothideales</taxon>
        <taxon>Saccotheciaceae</taxon>
        <taxon>Aureobasidium</taxon>
    </lineage>
</organism>
<proteinExistence type="predicted"/>
<reference evidence="2 3" key="1">
    <citation type="submission" date="2018-10" db="EMBL/GenBank/DDBJ databases">
        <title>Fifty Aureobasidium pullulans genomes reveal a recombining polyextremotolerant generalist.</title>
        <authorList>
            <person name="Gostincar C."/>
            <person name="Turk M."/>
            <person name="Zajc J."/>
            <person name="Gunde-Cimerman N."/>
        </authorList>
    </citation>
    <scope>NUCLEOTIDE SEQUENCE [LARGE SCALE GENOMIC DNA]</scope>
    <source>
        <strain evidence="2 3">EXF-3519</strain>
    </source>
</reference>
<feature type="transmembrane region" description="Helical" evidence="1">
    <location>
        <begin position="203"/>
        <end position="224"/>
    </location>
</feature>
<gene>
    <name evidence="2" type="ORF">D6C85_10248</name>
</gene>
<dbReference type="Pfam" id="PF08592">
    <property type="entry name" value="Anthrone_oxy"/>
    <property type="match status" value="1"/>
</dbReference>
<evidence type="ECO:0000313" key="2">
    <source>
        <dbReference type="EMBL" id="THZ58468.1"/>
    </source>
</evidence>
<dbReference type="Proteomes" id="UP000309734">
    <property type="component" value="Unassembled WGS sequence"/>
</dbReference>
<keyword evidence="1" id="KW-1133">Transmembrane helix</keyword>
<dbReference type="InterPro" id="IPR013901">
    <property type="entry name" value="Anthrone_oxy"/>
</dbReference>
<dbReference type="EMBL" id="QZBS01000701">
    <property type="protein sequence ID" value="THZ58468.1"/>
    <property type="molecule type" value="Genomic_DNA"/>
</dbReference>
<feature type="transmembrane region" description="Helical" evidence="1">
    <location>
        <begin position="260"/>
        <end position="278"/>
    </location>
</feature>
<name>A0A4S9W228_AURPU</name>
<evidence type="ECO:0000256" key="1">
    <source>
        <dbReference type="SAM" id="Phobius"/>
    </source>
</evidence>
<comment type="caution">
    <text evidence="2">The sequence shown here is derived from an EMBL/GenBank/DDBJ whole genome shotgun (WGS) entry which is preliminary data.</text>
</comment>
<evidence type="ECO:0008006" key="4">
    <source>
        <dbReference type="Google" id="ProtNLM"/>
    </source>
</evidence>
<sequence length="279" mass="29919">MLGVRIADASESKPDWSKSVAVSCDPAMTYGSNLTSSSNIKDLKHLLEAREARRIDNFYRPQTLASPNHRLGPLPLRESTDRNSTPQTIPKTALAVSIMDTTTAISIAKILGPTVSIATAGAIISISALYTPLLSSSARSQGSSKPNPASTLPAIRFIFSRGSHFFPQAAVFAAANLGFLAYHSSAGQVVRVLGAEFSRRNGLILAAALSMAIGPITGVMLPICNNPLREMAELERQGREKEINEEELEKMVKRFEWLNYLRGVPILAGGMLGLAVVAS</sequence>
<keyword evidence="1" id="KW-0472">Membrane</keyword>
<accession>A0A4S9W228</accession>